<dbReference type="PROSITE" id="PS51713">
    <property type="entry name" value="G_ERA"/>
    <property type="match status" value="1"/>
</dbReference>
<dbReference type="GO" id="GO:0000028">
    <property type="term" value="P:ribosomal small subunit assembly"/>
    <property type="evidence" value="ECO:0007669"/>
    <property type="project" value="TreeGrafter"/>
</dbReference>
<comment type="function">
    <text evidence="6">An essential GTPase that binds both GDP and GTP, with rapid nucleotide exchange. Plays a role in 16S rRNA processing and 30S ribosomal subunit biogenesis and possibly also in cell cycle regulation and energy metabolism.</text>
</comment>
<dbReference type="PROSITE" id="PS50823">
    <property type="entry name" value="KH_TYPE_2"/>
    <property type="match status" value="1"/>
</dbReference>
<feature type="region of interest" description="G1" evidence="7">
    <location>
        <begin position="11"/>
        <end position="18"/>
    </location>
</feature>
<keyword evidence="6" id="KW-0699">rRNA-binding</keyword>
<comment type="subunit">
    <text evidence="6">Monomer.</text>
</comment>
<feature type="domain" description="KH type-2" evidence="9">
    <location>
        <begin position="200"/>
        <end position="277"/>
    </location>
</feature>
<dbReference type="GO" id="GO:0043024">
    <property type="term" value="F:ribosomal small subunit binding"/>
    <property type="evidence" value="ECO:0007669"/>
    <property type="project" value="TreeGrafter"/>
</dbReference>
<keyword evidence="6" id="KW-0963">Cytoplasm</keyword>
<dbReference type="InterPro" id="IPR005225">
    <property type="entry name" value="Small_GTP-bd"/>
</dbReference>
<dbReference type="SUPFAM" id="SSF54814">
    <property type="entry name" value="Prokaryotic type KH domain (KH-domain type II)"/>
    <property type="match status" value="1"/>
</dbReference>
<accession>A0AAT9G916</accession>
<name>A0AAT9G916_9RICK</name>
<feature type="region of interest" description="G2" evidence="7">
    <location>
        <begin position="37"/>
        <end position="41"/>
    </location>
</feature>
<feature type="binding site" evidence="6">
    <location>
        <begin position="58"/>
        <end position="62"/>
    </location>
    <ligand>
        <name>GTP</name>
        <dbReference type="ChEBI" id="CHEBI:37565"/>
    </ligand>
</feature>
<dbReference type="Gene3D" id="3.40.50.300">
    <property type="entry name" value="P-loop containing nucleotide triphosphate hydrolases"/>
    <property type="match status" value="1"/>
</dbReference>
<dbReference type="CDD" id="cd22534">
    <property type="entry name" value="KH-II_Era"/>
    <property type="match status" value="1"/>
</dbReference>
<dbReference type="Gene3D" id="3.30.300.20">
    <property type="match status" value="1"/>
</dbReference>
<protein>
    <recommendedName>
        <fullName evidence="2 6">GTPase Era</fullName>
    </recommendedName>
</protein>
<comment type="subcellular location">
    <subcellularLocation>
        <location evidence="6">Cytoplasm</location>
    </subcellularLocation>
    <subcellularLocation>
        <location evidence="6">Cell membrane</location>
        <topology evidence="6">Peripheral membrane protein</topology>
    </subcellularLocation>
</comment>
<dbReference type="GO" id="GO:0005829">
    <property type="term" value="C:cytosol"/>
    <property type="evidence" value="ECO:0007669"/>
    <property type="project" value="TreeGrafter"/>
</dbReference>
<evidence type="ECO:0000256" key="7">
    <source>
        <dbReference type="PROSITE-ProRule" id="PRU01050"/>
    </source>
</evidence>
<dbReference type="InterPro" id="IPR009019">
    <property type="entry name" value="KH_sf_prok-type"/>
</dbReference>
<keyword evidence="6" id="KW-0690">Ribosome biogenesis</keyword>
<evidence type="ECO:0000259" key="10">
    <source>
        <dbReference type="PROSITE" id="PS51713"/>
    </source>
</evidence>
<dbReference type="HAMAP" id="MF_00367">
    <property type="entry name" value="GTPase_Era"/>
    <property type="match status" value="1"/>
</dbReference>
<keyword evidence="3 6" id="KW-0547">Nucleotide-binding</keyword>
<dbReference type="AlphaFoldDB" id="A0AAT9G916"/>
<evidence type="ECO:0000259" key="9">
    <source>
        <dbReference type="PROSITE" id="PS50823"/>
    </source>
</evidence>
<sequence>MQKTISLCIIGKPNAGKSSLLNKLIGQKISIVTNKVQTTRSIITGIVTIKDTQLIILDTPGIFEPKKQLEKAMVRCAWSSLHGVDLVLLIIDSTKPIDQFTLQILKKLQTLKINLIFLLNKIDIPSQYTEEIENIIRSQFIDANIFKISVLNGENINNLLNYIQSQAELSPWLYEEDDVTNLPMRFLAAEITREQLFLNLHQELPYNLTVQTEMWQENNDKSIKIHQVIVVSKNSYKTIILGNNGCKIKEIGSKARIEMQLAFDCKIHLFLFVKVRELWENDPHSYSHMRLKQV</sequence>
<dbReference type="PRINTS" id="PR00326">
    <property type="entry name" value="GTP1OBG"/>
</dbReference>
<dbReference type="InterPro" id="IPR005662">
    <property type="entry name" value="GTPase_Era-like"/>
</dbReference>
<dbReference type="SUPFAM" id="SSF52540">
    <property type="entry name" value="P-loop containing nucleoside triphosphate hydrolases"/>
    <property type="match status" value="1"/>
</dbReference>
<evidence type="ECO:0000256" key="1">
    <source>
        <dbReference type="ARBA" id="ARBA00007921"/>
    </source>
</evidence>
<dbReference type="GO" id="GO:0003924">
    <property type="term" value="F:GTPase activity"/>
    <property type="evidence" value="ECO:0007669"/>
    <property type="project" value="UniProtKB-UniRule"/>
</dbReference>
<keyword evidence="4 6" id="KW-0694">RNA-binding</keyword>
<evidence type="ECO:0000256" key="2">
    <source>
        <dbReference type="ARBA" id="ARBA00020484"/>
    </source>
</evidence>
<dbReference type="NCBIfam" id="NF000908">
    <property type="entry name" value="PRK00089.1"/>
    <property type="match status" value="1"/>
</dbReference>
<evidence type="ECO:0000256" key="6">
    <source>
        <dbReference type="HAMAP-Rule" id="MF_00367"/>
    </source>
</evidence>
<dbReference type="InterPro" id="IPR030388">
    <property type="entry name" value="G_ERA_dom"/>
</dbReference>
<reference evidence="11" key="1">
    <citation type="submission" date="2024-01" db="EMBL/GenBank/DDBJ databases">
        <title>Sequencing the genomes of a sandfly, Sergentomyia squamirostris, and its two endosymbionts.</title>
        <authorList>
            <person name="Itokawa K."/>
            <person name="Sanjoba C."/>
        </authorList>
    </citation>
    <scope>NUCLEOTIDE SEQUENCE</scope>
    <source>
        <strain evidence="11">RiSSQ</strain>
    </source>
</reference>
<evidence type="ECO:0000256" key="5">
    <source>
        <dbReference type="ARBA" id="ARBA00023134"/>
    </source>
</evidence>
<feature type="binding site" evidence="6">
    <location>
        <begin position="120"/>
        <end position="123"/>
    </location>
    <ligand>
        <name>GTP</name>
        <dbReference type="ChEBI" id="CHEBI:37565"/>
    </ligand>
</feature>
<feature type="region of interest" description="G5" evidence="7">
    <location>
        <begin position="148"/>
        <end position="150"/>
    </location>
</feature>
<dbReference type="GO" id="GO:0005886">
    <property type="term" value="C:plasma membrane"/>
    <property type="evidence" value="ECO:0007669"/>
    <property type="project" value="UniProtKB-SubCell"/>
</dbReference>
<dbReference type="EMBL" id="AP029170">
    <property type="protein sequence ID" value="BFD46301.1"/>
    <property type="molecule type" value="Genomic_DNA"/>
</dbReference>
<gene>
    <name evidence="6 11" type="primary">era</name>
    <name evidence="11" type="ORF">DMENIID0002_09470</name>
</gene>
<feature type="region of interest" description="G3" evidence="7">
    <location>
        <begin position="58"/>
        <end position="61"/>
    </location>
</feature>
<dbReference type="PANTHER" id="PTHR42698">
    <property type="entry name" value="GTPASE ERA"/>
    <property type="match status" value="1"/>
</dbReference>
<feature type="domain" description="Era-type G" evidence="10">
    <location>
        <begin position="3"/>
        <end position="172"/>
    </location>
</feature>
<evidence type="ECO:0000256" key="8">
    <source>
        <dbReference type="RuleBase" id="RU003761"/>
    </source>
</evidence>
<dbReference type="Pfam" id="PF01926">
    <property type="entry name" value="MMR_HSR1"/>
    <property type="match status" value="1"/>
</dbReference>
<comment type="similarity">
    <text evidence="1 6 7 8">Belongs to the TRAFAC class TrmE-Era-EngA-EngB-Septin-like GTPase superfamily. Era GTPase family.</text>
</comment>
<dbReference type="NCBIfam" id="TIGR00436">
    <property type="entry name" value="era"/>
    <property type="match status" value="1"/>
</dbReference>
<evidence type="ECO:0000313" key="11">
    <source>
        <dbReference type="EMBL" id="BFD46301.1"/>
    </source>
</evidence>
<keyword evidence="6" id="KW-0472">Membrane</keyword>
<keyword evidence="6" id="KW-1003">Cell membrane</keyword>
<dbReference type="GO" id="GO:0070181">
    <property type="term" value="F:small ribosomal subunit rRNA binding"/>
    <property type="evidence" value="ECO:0007669"/>
    <property type="project" value="UniProtKB-UniRule"/>
</dbReference>
<dbReference type="NCBIfam" id="TIGR00231">
    <property type="entry name" value="small_GTP"/>
    <property type="match status" value="1"/>
</dbReference>
<dbReference type="CDD" id="cd04163">
    <property type="entry name" value="Era"/>
    <property type="match status" value="1"/>
</dbReference>
<evidence type="ECO:0000256" key="3">
    <source>
        <dbReference type="ARBA" id="ARBA00022741"/>
    </source>
</evidence>
<dbReference type="PANTHER" id="PTHR42698:SF1">
    <property type="entry name" value="GTPASE ERA, MITOCHONDRIAL"/>
    <property type="match status" value="1"/>
</dbReference>
<dbReference type="InterPro" id="IPR006073">
    <property type="entry name" value="GTP-bd"/>
</dbReference>
<evidence type="ECO:0000256" key="4">
    <source>
        <dbReference type="ARBA" id="ARBA00022884"/>
    </source>
</evidence>
<feature type="binding site" evidence="6">
    <location>
        <begin position="11"/>
        <end position="18"/>
    </location>
    <ligand>
        <name>GTP</name>
        <dbReference type="ChEBI" id="CHEBI:37565"/>
    </ligand>
</feature>
<proteinExistence type="inferred from homology"/>
<dbReference type="InterPro" id="IPR027417">
    <property type="entry name" value="P-loop_NTPase"/>
</dbReference>
<dbReference type="GO" id="GO:0005525">
    <property type="term" value="F:GTP binding"/>
    <property type="evidence" value="ECO:0007669"/>
    <property type="project" value="UniProtKB-UniRule"/>
</dbReference>
<dbReference type="InterPro" id="IPR004044">
    <property type="entry name" value="KH_dom_type_2"/>
</dbReference>
<keyword evidence="5 6" id="KW-0342">GTP-binding</keyword>
<dbReference type="Pfam" id="PF07650">
    <property type="entry name" value="KH_2"/>
    <property type="match status" value="1"/>
</dbReference>
<feature type="region of interest" description="G4" evidence="7">
    <location>
        <begin position="120"/>
        <end position="123"/>
    </location>
</feature>
<dbReference type="InterPro" id="IPR015946">
    <property type="entry name" value="KH_dom-like_a/b"/>
</dbReference>
<organism evidence="11">
    <name type="scientific">Candidatus Tisiphia endosymbiont of Sergentomyia squamirostris</name>
    <dbReference type="NCBI Taxonomy" id="3113639"/>
    <lineage>
        <taxon>Bacteria</taxon>
        <taxon>Pseudomonadati</taxon>
        <taxon>Pseudomonadota</taxon>
        <taxon>Alphaproteobacteria</taxon>
        <taxon>Rickettsiales</taxon>
        <taxon>Rickettsiaceae</taxon>
        <taxon>Rickettsieae</taxon>
        <taxon>Candidatus Tisiphia</taxon>
    </lineage>
</organism>